<dbReference type="RefSeq" id="WP_185239858.1">
    <property type="nucleotide sequence ID" value="NZ_JACEGC010000054.1"/>
</dbReference>
<dbReference type="AlphaFoldDB" id="A0A841V4P3"/>
<evidence type="ECO:0000313" key="2">
    <source>
        <dbReference type="Proteomes" id="UP000525432"/>
    </source>
</evidence>
<reference evidence="1 2" key="1">
    <citation type="submission" date="2020-07" db="EMBL/GenBank/DDBJ databases">
        <title>Genomes of two Microcystis aeruginosa (Cyanobacteria) strains from Florida (USA) with disparate toxicogenic potential.</title>
        <authorList>
            <person name="Lefler F.W."/>
            <person name="Barbosa M."/>
            <person name="Berthold D.E."/>
            <person name="Laughinghouse H.D. IV."/>
        </authorList>
    </citation>
    <scope>NUCLEOTIDE SEQUENCE [LARGE SCALE GENOMIC DNA]</scope>
    <source>
        <strain evidence="1 2">BLCCF158</strain>
    </source>
</reference>
<accession>A0A841V4P3</accession>
<name>A0A841V4P3_MICAE</name>
<organism evidence="1 2">
    <name type="scientific">Microcystis aeruginosa BLCC-F158</name>
    <dbReference type="NCBI Taxonomy" id="2755316"/>
    <lineage>
        <taxon>Bacteria</taxon>
        <taxon>Bacillati</taxon>
        <taxon>Cyanobacteriota</taxon>
        <taxon>Cyanophyceae</taxon>
        <taxon>Oscillatoriophycideae</taxon>
        <taxon>Chroococcales</taxon>
        <taxon>Microcystaceae</taxon>
        <taxon>Microcystis</taxon>
    </lineage>
</organism>
<dbReference type="EMBL" id="JACEGC010000054">
    <property type="protein sequence ID" value="MBC1195990.1"/>
    <property type="molecule type" value="Genomic_DNA"/>
</dbReference>
<evidence type="ECO:0000313" key="1">
    <source>
        <dbReference type="EMBL" id="MBC1195990.1"/>
    </source>
</evidence>
<comment type="caution">
    <text evidence="1">The sequence shown here is derived from an EMBL/GenBank/DDBJ whole genome shotgun (WGS) entry which is preliminary data.</text>
</comment>
<sequence>MTSYNASNSSNWQSVWNQSFTASPAPGDRPELERYFPLPEISVPIQLSAGLLAFYATSQGDDPKWRFAADVKRKYVTGLTVGGNPDAVVDSKRIFLNQFSLLRYPVSFGSSYSLLISVPYWHRQISLYLWEYTGLIIDTSEQKLDLILERLPDLSGFHSLYCLLFVLYCF</sequence>
<protein>
    <submittedName>
        <fullName evidence="1">Uncharacterized protein</fullName>
    </submittedName>
</protein>
<dbReference type="Proteomes" id="UP000525432">
    <property type="component" value="Unassembled WGS sequence"/>
</dbReference>
<proteinExistence type="predicted"/>
<gene>
    <name evidence="1" type="ORF">H0901_12130</name>
</gene>